<sequence length="265" mass="29981">MDTNSLADTLLKRFDCLQEIVKQPAEKRTLVASLEMPRSTLDDVVRELEQQNLIEYQDGKWHPTTFGRLAYQSQKEHIEFLTDLEKSKSIIEPVDPNCPLSPEFIQSADVHEPHPNVAGDLMAVVIDEIQDSTEIRIATPRVVAGYHDQFYQSCISDEKDSIEIILPRKVYNWLSSEYPEDVKEISELSSLKILCAEIPFSFGLTIVDNMTAIVVVFAERGIFGLIINDTDSALDWANEVYAQIRENAIPITASEEVGQELSYSE</sequence>
<feature type="domain" description="Methanogenesis regulatory protein FilR1 middle" evidence="1">
    <location>
        <begin position="122"/>
        <end position="247"/>
    </location>
</feature>
<dbReference type="eggNOG" id="arCOG02809">
    <property type="taxonomic scope" value="Archaea"/>
</dbReference>
<dbReference type="OrthoDB" id="330490at2157"/>
<protein>
    <recommendedName>
        <fullName evidence="5">Methanogenesis regulatory protein FilR1 middle domain-containing protein</fullName>
    </recommendedName>
</protein>
<dbReference type="Pfam" id="PF08350">
    <property type="entry name" value="FilR1_middle"/>
    <property type="match status" value="1"/>
</dbReference>
<reference evidence="4" key="1">
    <citation type="journal article" date="2012" name="Stand. Genomic Sci.">
        <title>Complete genome sequence of Halopiger xanaduensis type strain (SH-6(T)).</title>
        <authorList>
            <person name="Anderson I."/>
            <person name="Tindall B.J."/>
            <person name="Rohde M."/>
            <person name="Lucas S."/>
            <person name="Han J."/>
            <person name="Lapidus A."/>
            <person name="Cheng J.F."/>
            <person name="Goodwin L."/>
            <person name="Pitluck S."/>
            <person name="Peters L."/>
            <person name="Pati A."/>
            <person name="Mikhailova N."/>
            <person name="Pagani I."/>
            <person name="Teshima H."/>
            <person name="Han C."/>
            <person name="Tapia R."/>
            <person name="Land M."/>
            <person name="Woyke T."/>
            <person name="Klenk H.P."/>
            <person name="Kyrpides N."/>
            <person name="Ivanova N."/>
        </authorList>
    </citation>
    <scope>NUCLEOTIDE SEQUENCE [LARGE SCALE GENOMIC DNA]</scope>
    <source>
        <strain evidence="4">DSM 18323 / JCM 14033 / SH-6</strain>
        <plasmid evidence="4">Plasmid pHALXA02</plasmid>
    </source>
</reference>
<dbReference type="GeneID" id="32176910"/>
<keyword evidence="4" id="KW-1185">Reference proteome</keyword>
<dbReference type="SUPFAM" id="SSF46785">
    <property type="entry name" value="Winged helix' DNA-binding domain"/>
    <property type="match status" value="1"/>
</dbReference>
<geneLocation type="plasmid" evidence="3 4">
    <name>pHALXA02</name>
</geneLocation>
<dbReference type="RefSeq" id="WP_013881840.1">
    <property type="nucleotide sequence ID" value="NC_015667.1"/>
</dbReference>
<dbReference type="InterPro" id="IPR057527">
    <property type="entry name" value="HVO_A0261-like_N"/>
</dbReference>
<accession>F8DE23</accession>
<dbReference type="EMBL" id="CP002841">
    <property type="protein sequence ID" value="AEH39299.1"/>
    <property type="molecule type" value="Genomic_DNA"/>
</dbReference>
<dbReference type="HOGENOM" id="CLU_071220_1_0_2"/>
<dbReference type="AlphaFoldDB" id="F8DE23"/>
<dbReference type="Proteomes" id="UP000006794">
    <property type="component" value="Plasmid pHALXA02"/>
</dbReference>
<evidence type="ECO:0000313" key="4">
    <source>
        <dbReference type="Proteomes" id="UP000006794"/>
    </source>
</evidence>
<keyword evidence="3" id="KW-0614">Plasmid</keyword>
<evidence type="ECO:0000259" key="1">
    <source>
        <dbReference type="Pfam" id="PF08350"/>
    </source>
</evidence>
<dbReference type="InterPro" id="IPR013561">
    <property type="entry name" value="FilR1_middle_dom"/>
</dbReference>
<proteinExistence type="predicted"/>
<dbReference type="Pfam" id="PF25213">
    <property type="entry name" value="HVO_A0261_N"/>
    <property type="match status" value="1"/>
</dbReference>
<gene>
    <name evidence="3" type="ordered locus">Halxa_0046</name>
</gene>
<evidence type="ECO:0000313" key="3">
    <source>
        <dbReference type="EMBL" id="AEH39299.1"/>
    </source>
</evidence>
<feature type="domain" description="HVO-A0261-like N-terminal" evidence="2">
    <location>
        <begin position="11"/>
        <end position="77"/>
    </location>
</feature>
<dbReference type="InterPro" id="IPR036390">
    <property type="entry name" value="WH_DNA-bd_sf"/>
</dbReference>
<name>F8DE23_HALXS</name>
<evidence type="ECO:0000259" key="2">
    <source>
        <dbReference type="Pfam" id="PF25213"/>
    </source>
</evidence>
<organism evidence="3 4">
    <name type="scientific">Halopiger xanaduensis (strain DSM 18323 / JCM 14033 / SH-6)</name>
    <dbReference type="NCBI Taxonomy" id="797210"/>
    <lineage>
        <taxon>Archaea</taxon>
        <taxon>Methanobacteriati</taxon>
        <taxon>Methanobacteriota</taxon>
        <taxon>Stenosarchaea group</taxon>
        <taxon>Halobacteria</taxon>
        <taxon>Halobacteriales</taxon>
        <taxon>Natrialbaceae</taxon>
        <taxon>Halopiger</taxon>
    </lineage>
</organism>
<evidence type="ECO:0008006" key="5">
    <source>
        <dbReference type="Google" id="ProtNLM"/>
    </source>
</evidence>
<dbReference type="KEGG" id="hxa:Halxa_0046"/>